<reference evidence="2" key="1">
    <citation type="journal article" date="2022" name="bioRxiv">
        <title>Sequencing and chromosome-scale assembly of the giantPleurodeles waltlgenome.</title>
        <authorList>
            <person name="Brown T."/>
            <person name="Elewa A."/>
            <person name="Iarovenko S."/>
            <person name="Subramanian E."/>
            <person name="Araus A.J."/>
            <person name="Petzold A."/>
            <person name="Susuki M."/>
            <person name="Suzuki K.-i.T."/>
            <person name="Hayashi T."/>
            <person name="Toyoda A."/>
            <person name="Oliveira C."/>
            <person name="Osipova E."/>
            <person name="Leigh N.D."/>
            <person name="Simon A."/>
            <person name="Yun M.H."/>
        </authorList>
    </citation>
    <scope>NUCLEOTIDE SEQUENCE</scope>
    <source>
        <strain evidence="2">20211129_DDA</strain>
        <tissue evidence="2">Liver</tissue>
    </source>
</reference>
<sequence>MRAAPAASSFPATSPPGPVLRCGSCDRVSVMLPPAATPPQVVLISISVPGCVVALPMGAAHLLSATPSHAPDHWVVPRGRQAQGPRPQLTRAHGPPQAPIQLVGERSAPPSPSN</sequence>
<evidence type="ECO:0000256" key="1">
    <source>
        <dbReference type="SAM" id="MobiDB-lite"/>
    </source>
</evidence>
<accession>A0AAV7PP20</accession>
<feature type="region of interest" description="Disordered" evidence="1">
    <location>
        <begin position="72"/>
        <end position="114"/>
    </location>
</feature>
<proteinExistence type="predicted"/>
<comment type="caution">
    <text evidence="2">The sequence shown here is derived from an EMBL/GenBank/DDBJ whole genome shotgun (WGS) entry which is preliminary data.</text>
</comment>
<dbReference type="EMBL" id="JANPWB010000011">
    <property type="protein sequence ID" value="KAJ1129086.1"/>
    <property type="molecule type" value="Genomic_DNA"/>
</dbReference>
<protein>
    <submittedName>
        <fullName evidence="2">Uncharacterized protein</fullName>
    </submittedName>
</protein>
<gene>
    <name evidence="2" type="ORF">NDU88_007457</name>
</gene>
<organism evidence="2 3">
    <name type="scientific">Pleurodeles waltl</name>
    <name type="common">Iberian ribbed newt</name>
    <dbReference type="NCBI Taxonomy" id="8319"/>
    <lineage>
        <taxon>Eukaryota</taxon>
        <taxon>Metazoa</taxon>
        <taxon>Chordata</taxon>
        <taxon>Craniata</taxon>
        <taxon>Vertebrata</taxon>
        <taxon>Euteleostomi</taxon>
        <taxon>Amphibia</taxon>
        <taxon>Batrachia</taxon>
        <taxon>Caudata</taxon>
        <taxon>Salamandroidea</taxon>
        <taxon>Salamandridae</taxon>
        <taxon>Pleurodelinae</taxon>
        <taxon>Pleurodeles</taxon>
    </lineage>
</organism>
<name>A0AAV7PP20_PLEWA</name>
<evidence type="ECO:0000313" key="3">
    <source>
        <dbReference type="Proteomes" id="UP001066276"/>
    </source>
</evidence>
<dbReference type="AlphaFoldDB" id="A0AAV7PP20"/>
<keyword evidence="3" id="KW-1185">Reference proteome</keyword>
<evidence type="ECO:0000313" key="2">
    <source>
        <dbReference type="EMBL" id="KAJ1129086.1"/>
    </source>
</evidence>
<dbReference type="Proteomes" id="UP001066276">
    <property type="component" value="Chromosome 7"/>
</dbReference>